<proteinExistence type="predicted"/>
<evidence type="ECO:0000313" key="1">
    <source>
        <dbReference type="EMBL" id="KAG5599828.1"/>
    </source>
</evidence>
<name>A0A9J5YKZ6_SOLCO</name>
<organism evidence="1 2">
    <name type="scientific">Solanum commersonii</name>
    <name type="common">Commerson's wild potato</name>
    <name type="synonym">Commerson's nightshade</name>
    <dbReference type="NCBI Taxonomy" id="4109"/>
    <lineage>
        <taxon>Eukaryota</taxon>
        <taxon>Viridiplantae</taxon>
        <taxon>Streptophyta</taxon>
        <taxon>Embryophyta</taxon>
        <taxon>Tracheophyta</taxon>
        <taxon>Spermatophyta</taxon>
        <taxon>Magnoliopsida</taxon>
        <taxon>eudicotyledons</taxon>
        <taxon>Gunneridae</taxon>
        <taxon>Pentapetalae</taxon>
        <taxon>asterids</taxon>
        <taxon>lamiids</taxon>
        <taxon>Solanales</taxon>
        <taxon>Solanaceae</taxon>
        <taxon>Solanoideae</taxon>
        <taxon>Solaneae</taxon>
        <taxon>Solanum</taxon>
    </lineage>
</organism>
<dbReference type="Proteomes" id="UP000824120">
    <property type="component" value="Chromosome 6"/>
</dbReference>
<gene>
    <name evidence="1" type="ORF">H5410_031198</name>
</gene>
<feature type="non-terminal residue" evidence="1">
    <location>
        <position position="89"/>
    </location>
</feature>
<dbReference type="EMBL" id="JACXVP010000006">
    <property type="protein sequence ID" value="KAG5599828.1"/>
    <property type="molecule type" value="Genomic_DNA"/>
</dbReference>
<evidence type="ECO:0000313" key="2">
    <source>
        <dbReference type="Proteomes" id="UP000824120"/>
    </source>
</evidence>
<comment type="caution">
    <text evidence="1">The sequence shown here is derived from an EMBL/GenBank/DDBJ whole genome shotgun (WGS) entry which is preliminary data.</text>
</comment>
<protein>
    <submittedName>
        <fullName evidence="1">Uncharacterized protein</fullName>
    </submittedName>
</protein>
<keyword evidence="2" id="KW-1185">Reference proteome</keyword>
<sequence length="89" mass="10005">ADTDADPDLDANTDFELANADFELIFLEAISMFLIWRNACSSTLGAKTSLYAEDLQITNEEQLCIYVCMYMFVSSGLMKTSLYRIELGL</sequence>
<accession>A0A9J5YKZ6</accession>
<dbReference type="AlphaFoldDB" id="A0A9J5YKZ6"/>
<reference evidence="1 2" key="1">
    <citation type="submission" date="2020-09" db="EMBL/GenBank/DDBJ databases">
        <title>De no assembly of potato wild relative species, Solanum commersonii.</title>
        <authorList>
            <person name="Cho K."/>
        </authorList>
    </citation>
    <scope>NUCLEOTIDE SEQUENCE [LARGE SCALE GENOMIC DNA]</scope>
    <source>
        <strain evidence="1">LZ3.2</strain>
        <tissue evidence="1">Leaf</tissue>
    </source>
</reference>